<reference evidence="2" key="2">
    <citation type="journal article" date="2008" name="Nucleic Acids Res.">
        <title>The rice annotation project database (RAP-DB): 2008 update.</title>
        <authorList>
            <consortium name="The rice annotation project (RAP)"/>
        </authorList>
    </citation>
    <scope>GENOME REANNOTATION</scope>
    <source>
        <strain evidence="2">cv. Nipponbare</strain>
    </source>
</reference>
<dbReference type="EMBL" id="AP004798">
    <property type="protein sequence ID" value="BAD15708.1"/>
    <property type="molecule type" value="Genomic_DNA"/>
</dbReference>
<sequence length="182" mass="18881">MERVAGTAMRGGGGDAAGVAVRGGVGGGERMLVAARQGWWWWMPRTHRSGALDVHKAFVRASQSGGRAREEADVAAGLYTLFAVVRPSARSGVGTPCGHGAIKWAAVASQALRGEDELTFAERGGNGVVGAKRAEGESVSGTTACVAAAYLGLKVEAGGMRRCGNYGYPIRTRHGYPTSYRG</sequence>
<evidence type="ECO:0000313" key="2">
    <source>
        <dbReference type="Proteomes" id="UP000000763"/>
    </source>
</evidence>
<evidence type="ECO:0000313" key="1">
    <source>
        <dbReference type="EMBL" id="BAD15708.1"/>
    </source>
</evidence>
<name>Q6Z853_ORYSJ</name>
<gene>
    <name evidence="1" type="primary">P0572D06.24</name>
</gene>
<dbReference type="Proteomes" id="UP000000763">
    <property type="component" value="Chromosome 2"/>
</dbReference>
<proteinExistence type="predicted"/>
<accession>Q6Z853</accession>
<organism evidence="1 2">
    <name type="scientific">Oryza sativa subsp. japonica</name>
    <name type="common">Rice</name>
    <dbReference type="NCBI Taxonomy" id="39947"/>
    <lineage>
        <taxon>Eukaryota</taxon>
        <taxon>Viridiplantae</taxon>
        <taxon>Streptophyta</taxon>
        <taxon>Embryophyta</taxon>
        <taxon>Tracheophyta</taxon>
        <taxon>Spermatophyta</taxon>
        <taxon>Magnoliopsida</taxon>
        <taxon>Liliopsida</taxon>
        <taxon>Poales</taxon>
        <taxon>Poaceae</taxon>
        <taxon>BOP clade</taxon>
        <taxon>Oryzoideae</taxon>
        <taxon>Oryzeae</taxon>
        <taxon>Oryzinae</taxon>
        <taxon>Oryza</taxon>
        <taxon>Oryza sativa</taxon>
    </lineage>
</organism>
<dbReference type="AlphaFoldDB" id="Q6Z853"/>
<reference evidence="2" key="1">
    <citation type="journal article" date="2005" name="Nature">
        <title>The map-based sequence of the rice genome.</title>
        <authorList>
            <consortium name="International rice genome sequencing project (IRGSP)"/>
            <person name="Matsumoto T."/>
            <person name="Wu J."/>
            <person name="Kanamori H."/>
            <person name="Katayose Y."/>
            <person name="Fujisawa M."/>
            <person name="Namiki N."/>
            <person name="Mizuno H."/>
            <person name="Yamamoto K."/>
            <person name="Antonio B.A."/>
            <person name="Baba T."/>
            <person name="Sakata K."/>
            <person name="Nagamura Y."/>
            <person name="Aoki H."/>
            <person name="Arikawa K."/>
            <person name="Arita K."/>
            <person name="Bito T."/>
            <person name="Chiden Y."/>
            <person name="Fujitsuka N."/>
            <person name="Fukunaka R."/>
            <person name="Hamada M."/>
            <person name="Harada C."/>
            <person name="Hayashi A."/>
            <person name="Hijishita S."/>
            <person name="Honda M."/>
            <person name="Hosokawa S."/>
            <person name="Ichikawa Y."/>
            <person name="Idonuma A."/>
            <person name="Iijima M."/>
            <person name="Ikeda M."/>
            <person name="Ikeno M."/>
            <person name="Ito K."/>
            <person name="Ito S."/>
            <person name="Ito T."/>
            <person name="Ito Y."/>
            <person name="Ito Y."/>
            <person name="Iwabuchi A."/>
            <person name="Kamiya K."/>
            <person name="Karasawa W."/>
            <person name="Kurita K."/>
            <person name="Katagiri S."/>
            <person name="Kikuta A."/>
            <person name="Kobayashi H."/>
            <person name="Kobayashi N."/>
            <person name="Machita K."/>
            <person name="Maehara T."/>
            <person name="Masukawa M."/>
            <person name="Mizubayashi T."/>
            <person name="Mukai Y."/>
            <person name="Nagasaki H."/>
            <person name="Nagata Y."/>
            <person name="Naito S."/>
            <person name="Nakashima M."/>
            <person name="Nakama Y."/>
            <person name="Nakamichi Y."/>
            <person name="Nakamura M."/>
            <person name="Meguro A."/>
            <person name="Negishi M."/>
            <person name="Ohta I."/>
            <person name="Ohta T."/>
            <person name="Okamoto M."/>
            <person name="Ono N."/>
            <person name="Saji S."/>
            <person name="Sakaguchi M."/>
            <person name="Sakai K."/>
            <person name="Shibata M."/>
            <person name="Shimokawa T."/>
            <person name="Song J."/>
            <person name="Takazaki Y."/>
            <person name="Terasawa K."/>
            <person name="Tsugane M."/>
            <person name="Tsuji K."/>
            <person name="Ueda S."/>
            <person name="Waki K."/>
            <person name="Yamagata H."/>
            <person name="Yamamoto M."/>
            <person name="Yamamoto S."/>
            <person name="Yamane H."/>
            <person name="Yoshiki S."/>
            <person name="Yoshihara R."/>
            <person name="Yukawa K."/>
            <person name="Zhong H."/>
            <person name="Yano M."/>
            <person name="Yuan Q."/>
            <person name="Ouyang S."/>
            <person name="Liu J."/>
            <person name="Jones K.M."/>
            <person name="Gansberger K."/>
            <person name="Moffat K."/>
            <person name="Hill J."/>
            <person name="Bera J."/>
            <person name="Fadrosh D."/>
            <person name="Jin S."/>
            <person name="Johri S."/>
            <person name="Kim M."/>
            <person name="Overton L."/>
            <person name="Reardon M."/>
            <person name="Tsitrin T."/>
            <person name="Vuong H."/>
            <person name="Weaver B."/>
            <person name="Ciecko A."/>
            <person name="Tallon L."/>
            <person name="Jackson J."/>
            <person name="Pai G."/>
            <person name="Aken S.V."/>
            <person name="Utterback T."/>
            <person name="Reidmuller S."/>
            <person name="Feldblyum T."/>
            <person name="Hsiao J."/>
            <person name="Zismann V."/>
            <person name="Iobst S."/>
            <person name="de Vazeille A.R."/>
            <person name="Buell C.R."/>
            <person name="Ying K."/>
            <person name="Li Y."/>
            <person name="Lu T."/>
            <person name="Huang Y."/>
            <person name="Zhao Q."/>
            <person name="Feng Q."/>
            <person name="Zhang L."/>
            <person name="Zhu J."/>
            <person name="Weng Q."/>
            <person name="Mu J."/>
            <person name="Lu Y."/>
            <person name="Fan D."/>
            <person name="Liu Y."/>
            <person name="Guan J."/>
            <person name="Zhang Y."/>
            <person name="Yu S."/>
            <person name="Liu X."/>
            <person name="Zhang Y."/>
            <person name="Hong G."/>
            <person name="Han B."/>
            <person name="Choisne N."/>
            <person name="Demange N."/>
            <person name="Orjeda G."/>
            <person name="Samain S."/>
            <person name="Cattolico L."/>
            <person name="Pelletier E."/>
            <person name="Couloux A."/>
            <person name="Segurens B."/>
            <person name="Wincker P."/>
            <person name="D'Hont A."/>
            <person name="Scarpelli C."/>
            <person name="Weissenbach J."/>
            <person name="Salanoubat M."/>
            <person name="Quetier F."/>
            <person name="Yu Y."/>
            <person name="Kim H.R."/>
            <person name="Rambo T."/>
            <person name="Currie J."/>
            <person name="Collura K."/>
            <person name="Luo M."/>
            <person name="Yang T."/>
            <person name="Ammiraju J.S.S."/>
            <person name="Engler F."/>
            <person name="Soderlund C."/>
            <person name="Wing R.A."/>
            <person name="Palmer L.E."/>
            <person name="de la Bastide M."/>
            <person name="Spiegel L."/>
            <person name="Nascimento L."/>
            <person name="Zutavern T."/>
            <person name="O'Shaughnessy A."/>
            <person name="Dike S."/>
            <person name="Dedhia N."/>
            <person name="Preston R."/>
            <person name="Balija V."/>
            <person name="McCombie W.R."/>
            <person name="Chow T."/>
            <person name="Chen H."/>
            <person name="Chung M."/>
            <person name="Chen C."/>
            <person name="Shaw J."/>
            <person name="Wu H."/>
            <person name="Hsiao K."/>
            <person name="Chao Y."/>
            <person name="Chu M."/>
            <person name="Cheng C."/>
            <person name="Hour A."/>
            <person name="Lee P."/>
            <person name="Lin S."/>
            <person name="Lin Y."/>
            <person name="Liou J."/>
            <person name="Liu S."/>
            <person name="Hsing Y."/>
            <person name="Raghuvanshi S."/>
            <person name="Mohanty A."/>
            <person name="Bharti A.K."/>
            <person name="Gaur A."/>
            <person name="Gupta V."/>
            <person name="Kumar D."/>
            <person name="Ravi V."/>
            <person name="Vij S."/>
            <person name="Kapur A."/>
            <person name="Khurana P."/>
            <person name="Khurana P."/>
            <person name="Khurana J.P."/>
            <person name="Tyagi A.K."/>
            <person name="Gaikwad K."/>
            <person name="Singh A."/>
            <person name="Dalal V."/>
            <person name="Srivastava S."/>
            <person name="Dixit A."/>
            <person name="Pal A.K."/>
            <person name="Ghazi I.A."/>
            <person name="Yadav M."/>
            <person name="Pandit A."/>
            <person name="Bhargava A."/>
            <person name="Sureshbabu K."/>
            <person name="Batra K."/>
            <person name="Sharma T.R."/>
            <person name="Mohapatra T."/>
            <person name="Singh N.K."/>
            <person name="Messing J."/>
            <person name="Nelson A.B."/>
            <person name="Fuks G."/>
            <person name="Kavchok S."/>
            <person name="Keizer G."/>
            <person name="Linton E."/>
            <person name="Llaca V."/>
            <person name="Song R."/>
            <person name="Tanyolac B."/>
            <person name="Young S."/>
            <person name="Ho-Il K."/>
            <person name="Hahn J.H."/>
            <person name="Sangsakoo G."/>
            <person name="Vanavichit A."/>
            <person name="de Mattos Luiz.A.T."/>
            <person name="Zimmer P.D."/>
            <person name="Malone G."/>
            <person name="Dellagostin O."/>
            <person name="de Oliveira A.C."/>
            <person name="Bevan M."/>
            <person name="Bancroft I."/>
            <person name="Minx P."/>
            <person name="Cordum H."/>
            <person name="Wilson R."/>
            <person name="Cheng Z."/>
            <person name="Jin W."/>
            <person name="Jiang J."/>
            <person name="Leong S.A."/>
            <person name="Iwama H."/>
            <person name="Gojobori T."/>
            <person name="Itoh T."/>
            <person name="Niimura Y."/>
            <person name="Fujii Y."/>
            <person name="Habara T."/>
            <person name="Sakai H."/>
            <person name="Sato Y."/>
            <person name="Wilson G."/>
            <person name="Kumar K."/>
            <person name="McCouch S."/>
            <person name="Juretic N."/>
            <person name="Hoen D."/>
            <person name="Wright S."/>
            <person name="Bruskiewich R."/>
            <person name="Bureau T."/>
            <person name="Miyao A."/>
            <person name="Hirochika H."/>
            <person name="Nishikawa T."/>
            <person name="Kadowaki K."/>
            <person name="Sugiura M."/>
            <person name="Burr B."/>
            <person name="Sasaki T."/>
        </authorList>
    </citation>
    <scope>NUCLEOTIDE SEQUENCE [LARGE SCALE GENOMIC DNA]</scope>
    <source>
        <strain evidence="2">cv. Nipponbare</strain>
    </source>
</reference>
<protein>
    <submittedName>
        <fullName evidence="1">Uncharacterized protein</fullName>
    </submittedName>
</protein>